<sequence length="352" mass="37798">MTHDNDISRQLAEAVKAAVQKRTPLTITGSGSKRFYTGKPKGESLDVTGHRGIVSYEPTELVVTARAGTPLAEIEAALSEKGQMLGFEPPWFGAAATLGGAIACGFSGPRRPYAGSARDFVLGTKIINGKGEILKFGGEVMKNVAGYDVSRLMVGALGTLGVLLEVSLKVLPRPAKELTLSFEMPADKAIATMNAWAGRPLPLSAACHTGDTLYIRLSGTEPGVRAASTKLGGVVVEKGDEFWRELREHQRSFFQNDMPLWRLSVPPATAPLNLPGKWLIDWGGAQRWLKSDAPANAIHEHAENVGGYATLFHHGARNGATFHPLPAQLARLHQNLKRAFDPDGIINPILMA</sequence>
<comment type="caution">
    <text evidence="4">The sequence shown here is derived from an EMBL/GenBank/DDBJ whole genome shotgun (WGS) entry which is preliminary data.</text>
</comment>
<gene>
    <name evidence="4" type="ORF">A2140_02860</name>
</gene>
<dbReference type="InterPro" id="IPR006094">
    <property type="entry name" value="Oxid_FAD_bind_N"/>
</dbReference>
<dbReference type="GO" id="GO:0071949">
    <property type="term" value="F:FAD binding"/>
    <property type="evidence" value="ECO:0007669"/>
    <property type="project" value="InterPro"/>
</dbReference>
<organism evidence="4 5">
    <name type="scientific">Candidatus Muproteobacteria bacterium RBG_16_62_13</name>
    <dbReference type="NCBI Taxonomy" id="1817756"/>
    <lineage>
        <taxon>Bacteria</taxon>
        <taxon>Pseudomonadati</taxon>
        <taxon>Pseudomonadota</taxon>
        <taxon>Candidatus Muproteobacteria</taxon>
    </lineage>
</organism>
<dbReference type="InterPro" id="IPR036318">
    <property type="entry name" value="FAD-bd_PCMH-like_sf"/>
</dbReference>
<keyword evidence="1" id="KW-0285">Flavoprotein</keyword>
<dbReference type="SUPFAM" id="SSF56176">
    <property type="entry name" value="FAD-binding/transporter-associated domain-like"/>
    <property type="match status" value="1"/>
</dbReference>
<dbReference type="Pfam" id="PF01565">
    <property type="entry name" value="FAD_binding_4"/>
    <property type="match status" value="1"/>
</dbReference>
<reference evidence="4 5" key="1">
    <citation type="journal article" date="2016" name="Nat. Commun.">
        <title>Thousands of microbial genomes shed light on interconnected biogeochemical processes in an aquifer system.</title>
        <authorList>
            <person name="Anantharaman K."/>
            <person name="Brown C.T."/>
            <person name="Hug L.A."/>
            <person name="Sharon I."/>
            <person name="Castelle C.J."/>
            <person name="Probst A.J."/>
            <person name="Thomas B.C."/>
            <person name="Singh A."/>
            <person name="Wilkins M.J."/>
            <person name="Karaoz U."/>
            <person name="Brodie E.L."/>
            <person name="Williams K.H."/>
            <person name="Hubbard S.S."/>
            <person name="Banfield J.F."/>
        </authorList>
    </citation>
    <scope>NUCLEOTIDE SEQUENCE [LARGE SCALE GENOMIC DNA]</scope>
</reference>
<dbReference type="STRING" id="1817756.A2140_02860"/>
<protein>
    <submittedName>
        <fullName evidence="4">Glycolate oxidase subunit GlcE</fullName>
    </submittedName>
</protein>
<dbReference type="GO" id="GO:0003824">
    <property type="term" value="F:catalytic activity"/>
    <property type="evidence" value="ECO:0007669"/>
    <property type="project" value="InterPro"/>
</dbReference>
<dbReference type="PROSITE" id="PS51387">
    <property type="entry name" value="FAD_PCMH"/>
    <property type="match status" value="1"/>
</dbReference>
<dbReference type="Proteomes" id="UP000178379">
    <property type="component" value="Unassembled WGS sequence"/>
</dbReference>
<keyword evidence="2" id="KW-0274">FAD</keyword>
<name>A0A1F6T1C8_9PROT</name>
<dbReference type="AlphaFoldDB" id="A0A1F6T1C8"/>
<dbReference type="PANTHER" id="PTHR11748:SF103">
    <property type="entry name" value="GLYCOLATE OXIDASE SUBUNIT GLCE"/>
    <property type="match status" value="1"/>
</dbReference>
<evidence type="ECO:0000256" key="2">
    <source>
        <dbReference type="ARBA" id="ARBA00022827"/>
    </source>
</evidence>
<proteinExistence type="predicted"/>
<evidence type="ECO:0000259" key="3">
    <source>
        <dbReference type="PROSITE" id="PS51387"/>
    </source>
</evidence>
<evidence type="ECO:0000313" key="5">
    <source>
        <dbReference type="Proteomes" id="UP000178379"/>
    </source>
</evidence>
<evidence type="ECO:0000256" key="1">
    <source>
        <dbReference type="ARBA" id="ARBA00022630"/>
    </source>
</evidence>
<dbReference type="InterPro" id="IPR016169">
    <property type="entry name" value="FAD-bd_PCMH_sub2"/>
</dbReference>
<dbReference type="SUPFAM" id="SSF55103">
    <property type="entry name" value="FAD-linked oxidases, C-terminal domain"/>
    <property type="match status" value="1"/>
</dbReference>
<dbReference type="InterPro" id="IPR016164">
    <property type="entry name" value="FAD-linked_Oxase-like_C"/>
</dbReference>
<dbReference type="EMBL" id="MFSQ01000105">
    <property type="protein sequence ID" value="OGI38988.1"/>
    <property type="molecule type" value="Genomic_DNA"/>
</dbReference>
<evidence type="ECO:0000313" key="4">
    <source>
        <dbReference type="EMBL" id="OGI38988.1"/>
    </source>
</evidence>
<dbReference type="NCBIfam" id="NF008439">
    <property type="entry name" value="PRK11282.1"/>
    <property type="match status" value="1"/>
</dbReference>
<dbReference type="Gene3D" id="3.30.465.10">
    <property type="match status" value="1"/>
</dbReference>
<dbReference type="PANTHER" id="PTHR11748">
    <property type="entry name" value="D-LACTATE DEHYDROGENASE"/>
    <property type="match status" value="1"/>
</dbReference>
<dbReference type="InterPro" id="IPR016166">
    <property type="entry name" value="FAD-bd_PCMH"/>
</dbReference>
<feature type="domain" description="FAD-binding PCMH-type" evidence="3">
    <location>
        <begin position="1"/>
        <end position="173"/>
    </location>
</feature>
<accession>A0A1F6T1C8</accession>